<proteinExistence type="predicted"/>
<keyword evidence="5 8" id="KW-0472">Membrane</keyword>
<feature type="transmembrane region" description="Helical" evidence="8">
    <location>
        <begin position="303"/>
        <end position="322"/>
    </location>
</feature>
<feature type="domain" description="G-protein coupled receptors family 1 profile" evidence="9">
    <location>
        <begin position="56"/>
        <end position="319"/>
    </location>
</feature>
<keyword evidence="2 8" id="KW-0812">Transmembrane</keyword>
<feature type="transmembrane region" description="Helical" evidence="8">
    <location>
        <begin position="251"/>
        <end position="273"/>
    </location>
</feature>
<comment type="caution">
    <text evidence="10">The sequence shown here is derived from an EMBL/GenBank/DDBJ whole genome shotgun (WGS) entry which is preliminary data.</text>
</comment>
<evidence type="ECO:0000256" key="1">
    <source>
        <dbReference type="ARBA" id="ARBA00004141"/>
    </source>
</evidence>
<dbReference type="SUPFAM" id="SSF81321">
    <property type="entry name" value="Family A G protein-coupled receptor-like"/>
    <property type="match status" value="1"/>
</dbReference>
<keyword evidence="7" id="KW-0807">Transducer</keyword>
<dbReference type="SMART" id="SM01381">
    <property type="entry name" value="7TM_GPCR_Srsx"/>
    <property type="match status" value="1"/>
</dbReference>
<reference evidence="10" key="1">
    <citation type="submission" date="2019-08" db="EMBL/GenBank/DDBJ databases">
        <title>The improved chromosome-level genome for the pearl oyster Pinctada fucata martensii using PacBio sequencing and Hi-C.</title>
        <authorList>
            <person name="Zheng Z."/>
        </authorList>
    </citation>
    <scope>NUCLEOTIDE SEQUENCE</scope>
    <source>
        <strain evidence="10">ZZ-2019</strain>
        <tissue evidence="10">Adductor muscle</tissue>
    </source>
</reference>
<organism evidence="10 11">
    <name type="scientific">Pinctada imbricata</name>
    <name type="common">Atlantic pearl-oyster</name>
    <name type="synonym">Pinctada martensii</name>
    <dbReference type="NCBI Taxonomy" id="66713"/>
    <lineage>
        <taxon>Eukaryota</taxon>
        <taxon>Metazoa</taxon>
        <taxon>Spiralia</taxon>
        <taxon>Lophotrochozoa</taxon>
        <taxon>Mollusca</taxon>
        <taxon>Bivalvia</taxon>
        <taxon>Autobranchia</taxon>
        <taxon>Pteriomorphia</taxon>
        <taxon>Pterioida</taxon>
        <taxon>Pterioidea</taxon>
        <taxon>Pteriidae</taxon>
        <taxon>Pinctada</taxon>
    </lineage>
</organism>
<evidence type="ECO:0000313" key="10">
    <source>
        <dbReference type="EMBL" id="KAK3097600.1"/>
    </source>
</evidence>
<feature type="transmembrane region" description="Helical" evidence="8">
    <location>
        <begin position="155"/>
        <end position="177"/>
    </location>
</feature>
<dbReference type="GO" id="GO:0005886">
    <property type="term" value="C:plasma membrane"/>
    <property type="evidence" value="ECO:0007669"/>
    <property type="project" value="TreeGrafter"/>
</dbReference>
<keyword evidence="6" id="KW-0675">Receptor</keyword>
<dbReference type="GO" id="GO:0004930">
    <property type="term" value="F:G protein-coupled receptor activity"/>
    <property type="evidence" value="ECO:0007669"/>
    <property type="project" value="UniProtKB-KW"/>
</dbReference>
<feature type="transmembrane region" description="Helical" evidence="8">
    <location>
        <begin position="74"/>
        <end position="93"/>
    </location>
</feature>
<evidence type="ECO:0000256" key="5">
    <source>
        <dbReference type="ARBA" id="ARBA00023136"/>
    </source>
</evidence>
<keyword evidence="4" id="KW-0297">G-protein coupled receptor</keyword>
<dbReference type="PROSITE" id="PS50262">
    <property type="entry name" value="G_PROTEIN_RECEP_F1_2"/>
    <property type="match status" value="1"/>
</dbReference>
<dbReference type="InterPro" id="IPR017452">
    <property type="entry name" value="GPCR_Rhodpsn_7TM"/>
</dbReference>
<dbReference type="PANTHER" id="PTHR24243">
    <property type="entry name" value="G-PROTEIN COUPLED RECEPTOR"/>
    <property type="match status" value="1"/>
</dbReference>
<dbReference type="EMBL" id="VSWD01000007">
    <property type="protein sequence ID" value="KAK3097600.1"/>
    <property type="molecule type" value="Genomic_DNA"/>
</dbReference>
<name>A0AA88Y8Q1_PINIB</name>
<dbReference type="Gene3D" id="1.20.1070.10">
    <property type="entry name" value="Rhodopsin 7-helix transmembrane proteins"/>
    <property type="match status" value="1"/>
</dbReference>
<evidence type="ECO:0000256" key="8">
    <source>
        <dbReference type="SAM" id="Phobius"/>
    </source>
</evidence>
<dbReference type="Proteomes" id="UP001186944">
    <property type="component" value="Unassembled WGS sequence"/>
</dbReference>
<protein>
    <recommendedName>
        <fullName evidence="9">G-protein coupled receptors family 1 profile domain-containing protein</fullName>
    </recommendedName>
</protein>
<keyword evidence="3 8" id="KW-1133">Transmembrane helix</keyword>
<dbReference type="PANTHER" id="PTHR24243:SF233">
    <property type="entry name" value="THYROTROPIN-RELEASING HORMONE RECEPTOR"/>
    <property type="match status" value="1"/>
</dbReference>
<evidence type="ECO:0000256" key="6">
    <source>
        <dbReference type="ARBA" id="ARBA00023170"/>
    </source>
</evidence>
<keyword evidence="11" id="KW-1185">Reference proteome</keyword>
<evidence type="ECO:0000259" key="9">
    <source>
        <dbReference type="PROSITE" id="PS50262"/>
    </source>
</evidence>
<evidence type="ECO:0000313" key="11">
    <source>
        <dbReference type="Proteomes" id="UP001186944"/>
    </source>
</evidence>
<feature type="transmembrane region" description="Helical" evidence="8">
    <location>
        <begin position="113"/>
        <end position="134"/>
    </location>
</feature>
<sequence>MDTTSDLATMMSTTAGGLGDSNGFNILERIYSTYIPQVYLIPKVLKTTMYVIGFPGNLLACILWLQKPFLHSSGCYLAALAISDLLFLVLSLVHDLENLWKVNVLNNGILCKGFPSLFLLFQYLSPLLTLAFTVERFISIRFPLERRVYCNIRRAVVVIISLTFLSLCVSAVQVHIWEYNLEATSCLVKEDIVWLWTPWTWATECTMFMFVPIVILIFNVIVIRTLKNAKRRARSLYGNGPPKHRTATTKMLLIVSFFFIFTTLPVSIVYSLLDNFLPGDLNVNIAEDTRWQRHFRFAVIREVIYDLGISHYVCNFYIYLLTGKRFRQGIKRCIYRFSKRDSMDRSSRSLRSSFTELRSM</sequence>
<gene>
    <name evidence="10" type="ORF">FSP39_011294</name>
</gene>
<evidence type="ECO:0000256" key="3">
    <source>
        <dbReference type="ARBA" id="ARBA00022989"/>
    </source>
</evidence>
<dbReference type="InterPro" id="IPR000276">
    <property type="entry name" value="GPCR_Rhodpsn"/>
</dbReference>
<dbReference type="PRINTS" id="PR00237">
    <property type="entry name" value="GPCRRHODOPSN"/>
</dbReference>
<evidence type="ECO:0000256" key="2">
    <source>
        <dbReference type="ARBA" id="ARBA00022692"/>
    </source>
</evidence>
<accession>A0AA88Y8Q1</accession>
<dbReference type="AlphaFoldDB" id="A0AA88Y8Q1"/>
<comment type="subcellular location">
    <subcellularLocation>
        <location evidence="1">Membrane</location>
        <topology evidence="1">Multi-pass membrane protein</topology>
    </subcellularLocation>
</comment>
<feature type="transmembrane region" description="Helical" evidence="8">
    <location>
        <begin position="47"/>
        <end position="65"/>
    </location>
</feature>
<evidence type="ECO:0000256" key="4">
    <source>
        <dbReference type="ARBA" id="ARBA00023040"/>
    </source>
</evidence>
<feature type="transmembrane region" description="Helical" evidence="8">
    <location>
        <begin position="207"/>
        <end position="226"/>
    </location>
</feature>
<evidence type="ECO:0000256" key="7">
    <source>
        <dbReference type="ARBA" id="ARBA00023224"/>
    </source>
</evidence>
<dbReference type="Pfam" id="PF00001">
    <property type="entry name" value="7tm_1"/>
    <property type="match status" value="1"/>
</dbReference>